<keyword evidence="6 7" id="KW-0694">RNA-binding</keyword>
<evidence type="ECO:0000313" key="10">
    <source>
        <dbReference type="EMBL" id="MBB3048103.1"/>
    </source>
</evidence>
<dbReference type="PANTHER" id="PTHR43453">
    <property type="entry name" value="RRNA METHYLASE-LIKE"/>
    <property type="match status" value="1"/>
</dbReference>
<evidence type="ECO:0000256" key="5">
    <source>
        <dbReference type="ARBA" id="ARBA00022694"/>
    </source>
</evidence>
<comment type="similarity">
    <text evidence="7">Belongs to the class IV-like SAM-binding methyltransferase superfamily. RNA methyltransferase TrmH family.</text>
</comment>
<evidence type="ECO:0000259" key="9">
    <source>
        <dbReference type="Pfam" id="PF12105"/>
    </source>
</evidence>
<keyword evidence="2 7" id="KW-0489">Methyltransferase</keyword>
<feature type="domain" description="tRNA/rRNA methyltransferase SpoU type" evidence="8">
    <location>
        <begin position="20"/>
        <end position="158"/>
    </location>
</feature>
<evidence type="ECO:0000256" key="6">
    <source>
        <dbReference type="ARBA" id="ARBA00022884"/>
    </source>
</evidence>
<dbReference type="GO" id="GO:0000049">
    <property type="term" value="F:tRNA binding"/>
    <property type="evidence" value="ECO:0007669"/>
    <property type="project" value="UniProtKB-UniRule"/>
</dbReference>
<dbReference type="InterPro" id="IPR022724">
    <property type="entry name" value="rRNA_MeTrfase_SpoU_C"/>
</dbReference>
<dbReference type="EMBL" id="JACHWY010000002">
    <property type="protein sequence ID" value="MBB3048103.1"/>
    <property type="molecule type" value="Genomic_DNA"/>
</dbReference>
<dbReference type="Proteomes" id="UP000537130">
    <property type="component" value="Unassembled WGS sequence"/>
</dbReference>
<keyword evidence="5 7" id="KW-0819">tRNA processing</keyword>
<comment type="function">
    <text evidence="7">Catalyzes the 2'-O methylation of guanosine at position 18 in tRNA.</text>
</comment>
<organism evidence="10 11">
    <name type="scientific">Litorivivens lipolytica</name>
    <dbReference type="NCBI Taxonomy" id="1524264"/>
    <lineage>
        <taxon>Bacteria</taxon>
        <taxon>Pseudomonadati</taxon>
        <taxon>Pseudomonadota</taxon>
        <taxon>Gammaproteobacteria</taxon>
        <taxon>Litorivivens</taxon>
    </lineage>
</organism>
<name>A0A7W4W6S3_9GAMM</name>
<dbReference type="InterPro" id="IPR001537">
    <property type="entry name" value="SpoU_MeTrfase"/>
</dbReference>
<keyword evidence="4 7" id="KW-0949">S-adenosyl-L-methionine</keyword>
<dbReference type="SUPFAM" id="SSF75217">
    <property type="entry name" value="alpha/beta knot"/>
    <property type="match status" value="1"/>
</dbReference>
<dbReference type="GO" id="GO:0141100">
    <property type="term" value="F:tRNA (guanine(18)-2'-O)-methyltransferase activity"/>
    <property type="evidence" value="ECO:0007669"/>
    <property type="project" value="UniProtKB-UniRule"/>
</dbReference>
<evidence type="ECO:0000256" key="7">
    <source>
        <dbReference type="HAMAP-Rule" id="MF_02060"/>
    </source>
</evidence>
<keyword evidence="11" id="KW-1185">Reference proteome</keyword>
<dbReference type="NCBIfam" id="NF008295">
    <property type="entry name" value="PRK11081.1"/>
    <property type="match status" value="1"/>
</dbReference>
<feature type="domain" description="RNA methyltransferase SpoU/TrmH type C-terminal" evidence="9">
    <location>
        <begin position="163"/>
        <end position="214"/>
    </location>
</feature>
<keyword evidence="1 7" id="KW-0820">tRNA-binding</keyword>
<evidence type="ECO:0000259" key="8">
    <source>
        <dbReference type="Pfam" id="PF00588"/>
    </source>
</evidence>
<comment type="caution">
    <text evidence="7">Lacks conserved residue(s) required for the propagation of feature annotation.</text>
</comment>
<dbReference type="InterPro" id="IPR029026">
    <property type="entry name" value="tRNA_m1G_MTases_N"/>
</dbReference>
<dbReference type="EC" id="2.1.1.34" evidence="7"/>
<proteinExistence type="inferred from homology"/>
<reference evidence="10 11" key="1">
    <citation type="submission" date="2020-08" db="EMBL/GenBank/DDBJ databases">
        <title>Genomic Encyclopedia of Type Strains, Phase III (KMG-III): the genomes of soil and plant-associated and newly described type strains.</title>
        <authorList>
            <person name="Whitman W."/>
        </authorList>
    </citation>
    <scope>NUCLEOTIDE SEQUENCE [LARGE SCALE GENOMIC DNA]</scope>
    <source>
        <strain evidence="10 11">CECT 8654</strain>
    </source>
</reference>
<comment type="caution">
    <text evidence="10">The sequence shown here is derived from an EMBL/GenBank/DDBJ whole genome shotgun (WGS) entry which is preliminary data.</text>
</comment>
<protein>
    <recommendedName>
        <fullName evidence="7">tRNA (guanosine(18)-2'-O)-methyltransferase</fullName>
        <ecNumber evidence="7">2.1.1.34</ecNumber>
    </recommendedName>
    <alternativeName>
        <fullName evidence="7">tRNA [Gm18] methyltransferase</fullName>
    </alternativeName>
</protein>
<sequence length="239" mass="26585">MTPERKARIQRVLNSRQPDLCVVTDYVHKGRNLSAIVRTADAVGAMDLHCVIGDKEYKAFRGTAKGSHGWVKVHRYTALADAVQPLKAQGVQIVAANLSAHSVDFREIDYTRPTALLLGAEKEGVSVEGQALSDAEITIPMVGMVQSFNVSVAAGIILSEAQRQRQLAGLYDAVRIDEKTYQRLFFEWGYPKLRHFCEHYALAYPPLTADGDLEDPSGWYASIREQFGNRELDFSEVNS</sequence>
<comment type="catalytic activity">
    <reaction evidence="7">
        <text>guanosine(18) in tRNA + S-adenosyl-L-methionine = 2'-O-methylguanosine(18) in tRNA + S-adenosyl-L-homocysteine + H(+)</text>
        <dbReference type="Rhea" id="RHEA:20077"/>
        <dbReference type="Rhea" id="RHEA-COMP:10190"/>
        <dbReference type="Rhea" id="RHEA-COMP:10192"/>
        <dbReference type="ChEBI" id="CHEBI:15378"/>
        <dbReference type="ChEBI" id="CHEBI:57856"/>
        <dbReference type="ChEBI" id="CHEBI:59789"/>
        <dbReference type="ChEBI" id="CHEBI:74269"/>
        <dbReference type="ChEBI" id="CHEBI:74445"/>
        <dbReference type="EC" id="2.1.1.34"/>
    </reaction>
</comment>
<dbReference type="AlphaFoldDB" id="A0A7W4W6S3"/>
<evidence type="ECO:0000256" key="4">
    <source>
        <dbReference type="ARBA" id="ARBA00022691"/>
    </source>
</evidence>
<dbReference type="PANTHER" id="PTHR43453:SF1">
    <property type="entry name" value="TRNA_RRNA METHYLTRANSFERASE SPOU TYPE DOMAIN-CONTAINING PROTEIN"/>
    <property type="match status" value="1"/>
</dbReference>
<feature type="binding site" evidence="7">
    <location>
        <position position="139"/>
    </location>
    <ligand>
        <name>S-adenosyl-L-methionine</name>
        <dbReference type="ChEBI" id="CHEBI:59789"/>
    </ligand>
</feature>
<gene>
    <name evidence="7" type="primary">trmH</name>
    <name evidence="10" type="ORF">FHR99_002369</name>
</gene>
<evidence type="ECO:0000256" key="2">
    <source>
        <dbReference type="ARBA" id="ARBA00022603"/>
    </source>
</evidence>
<evidence type="ECO:0000256" key="1">
    <source>
        <dbReference type="ARBA" id="ARBA00022555"/>
    </source>
</evidence>
<evidence type="ECO:0000256" key="3">
    <source>
        <dbReference type="ARBA" id="ARBA00022679"/>
    </source>
</evidence>
<dbReference type="GO" id="GO:0002938">
    <property type="term" value="P:tRNA guanine ribose methylation"/>
    <property type="evidence" value="ECO:0007669"/>
    <property type="project" value="UniProtKB-UniRule"/>
</dbReference>
<dbReference type="Pfam" id="PF00588">
    <property type="entry name" value="SpoU_methylase"/>
    <property type="match status" value="1"/>
</dbReference>
<dbReference type="CDD" id="cd18092">
    <property type="entry name" value="SpoU-like_TrmH"/>
    <property type="match status" value="1"/>
</dbReference>
<evidence type="ECO:0000313" key="11">
    <source>
        <dbReference type="Proteomes" id="UP000537130"/>
    </source>
</evidence>
<accession>A0A7W4W6S3</accession>
<keyword evidence="3 7" id="KW-0808">Transferase</keyword>
<dbReference type="RefSeq" id="WP_183410867.1">
    <property type="nucleotide sequence ID" value="NZ_JACHWY010000002.1"/>
</dbReference>
<dbReference type="Gene3D" id="3.40.1280.10">
    <property type="match status" value="1"/>
</dbReference>
<dbReference type="Pfam" id="PF12105">
    <property type="entry name" value="SpoU_methylas_C"/>
    <property type="match status" value="1"/>
</dbReference>
<dbReference type="HAMAP" id="MF_02060">
    <property type="entry name" value="tRNA_methyltr_TrmH"/>
    <property type="match status" value="1"/>
</dbReference>
<dbReference type="InterPro" id="IPR029028">
    <property type="entry name" value="Alpha/beta_knot_MTases"/>
</dbReference>
<dbReference type="InterPro" id="IPR033671">
    <property type="entry name" value="TrmH"/>
</dbReference>